<protein>
    <submittedName>
        <fullName evidence="3">Uncharacterized protein</fullName>
    </submittedName>
</protein>
<reference evidence="3" key="1">
    <citation type="submission" date="2022-02" db="EMBL/GenBank/DDBJ databases">
        <authorList>
            <person name="Henning P.M."/>
            <person name="McCubbin A.G."/>
            <person name="Shore J.S."/>
        </authorList>
    </citation>
    <scope>NUCLEOTIDE SEQUENCE</scope>
    <source>
        <strain evidence="3">F60SS</strain>
        <tissue evidence="3">Leaves</tissue>
    </source>
</reference>
<feature type="compositionally biased region" description="Basic and acidic residues" evidence="2">
    <location>
        <begin position="150"/>
        <end position="166"/>
    </location>
</feature>
<accession>A0A9Q0JJC1</accession>
<reference evidence="3" key="2">
    <citation type="journal article" date="2023" name="Plants (Basel)">
        <title>Annotation of the Turnera subulata (Passifloraceae) Draft Genome Reveals the S-Locus Evolved after the Divergence of Turneroideae from Passifloroideae in a Stepwise Manner.</title>
        <authorList>
            <person name="Henning P.M."/>
            <person name="Roalson E.H."/>
            <person name="Mir W."/>
            <person name="McCubbin A.G."/>
            <person name="Shore J.S."/>
        </authorList>
    </citation>
    <scope>NUCLEOTIDE SEQUENCE</scope>
    <source>
        <strain evidence="3">F60SS</strain>
    </source>
</reference>
<feature type="coiled-coil region" evidence="1">
    <location>
        <begin position="39"/>
        <end position="73"/>
    </location>
</feature>
<feature type="compositionally biased region" description="Basic and acidic residues" evidence="2">
    <location>
        <begin position="192"/>
        <end position="206"/>
    </location>
</feature>
<sequence>MNNSDQDRLDQRSNSATEDSTSMTIEFLRARLLAERSVSKSARQRADELAKRVAELEEQLRIVSLQRMKAEKATADVLAILESNGMSDVSETFDSSSDEDTPHGSKVGNKFSKEEEDSVNSKVRKNEPEELSGSDFDSRAVTGRSLSWKGRKDGSRSSEKYKDPSLRRRSSFASPGSSPRHRPGKSCRKVRGKESRSSTEEFRDNSLETNSQENGVSNSVDVFPNCSDDYPKTPARVTESEEEKTLRKGPLSGRVENGHDASSNGHAYPVYGSNGDMEKALQQQAQLIGQYEAMEKAQREWEEKFRENNSSTPDSCDPGNRSDVTEERFEVRAQGSHPSDTMITQTQDTKSHVGDLYRTGAKDILSPSHDVRRLKEQKNTSTYASESPTQDFAFPVEKGKQNQERFGSNYRPQLHSSDHHPYQQHSHGSHDSPRSQSASSFPSNVDGGFSKGEASRSQNELYALVPHEAPNELGGILHALRQARQSLQDKINTLPLAEARYVGKRVEPSVPTTIPEDKVEAPVGYAGLFRLPTDFSAEASYKAEILNPSARLSLGNYYPDTGFASAPSSHFASSPYLERSRSSFPAGDRHLGSPYVEGGSRLSSQKPYFDPYLDTGLPSSSRYPYPNHPVSSSYPDLMPRVPSREGLSTFVPRMSGGMPPTDHFSFSSDHVRPNMYR</sequence>
<dbReference type="PANTHER" id="PTHR33701">
    <property type="entry name" value="TRANSMEMBRANE PROTEIN"/>
    <property type="match status" value="1"/>
</dbReference>
<gene>
    <name evidence="3" type="ORF">Tsubulata_034599</name>
</gene>
<evidence type="ECO:0000313" key="3">
    <source>
        <dbReference type="EMBL" id="KAJ4843764.1"/>
    </source>
</evidence>
<feature type="compositionally biased region" description="Basic residues" evidence="2">
    <location>
        <begin position="179"/>
        <end position="191"/>
    </location>
</feature>
<feature type="compositionally biased region" description="Polar residues" evidence="2">
    <location>
        <begin position="404"/>
        <end position="415"/>
    </location>
</feature>
<evidence type="ECO:0000256" key="2">
    <source>
        <dbReference type="SAM" id="MobiDB-lite"/>
    </source>
</evidence>
<feature type="compositionally biased region" description="Polar residues" evidence="2">
    <location>
        <begin position="379"/>
        <end position="390"/>
    </location>
</feature>
<keyword evidence="4" id="KW-1185">Reference proteome</keyword>
<evidence type="ECO:0000313" key="4">
    <source>
        <dbReference type="Proteomes" id="UP001141552"/>
    </source>
</evidence>
<feature type="compositionally biased region" description="Basic and acidic residues" evidence="2">
    <location>
        <begin position="296"/>
        <end position="307"/>
    </location>
</feature>
<feature type="compositionally biased region" description="Polar residues" evidence="2">
    <location>
        <begin position="336"/>
        <end position="348"/>
    </location>
</feature>
<proteinExistence type="predicted"/>
<dbReference type="EMBL" id="JAKUCV010002146">
    <property type="protein sequence ID" value="KAJ4843764.1"/>
    <property type="molecule type" value="Genomic_DNA"/>
</dbReference>
<dbReference type="Proteomes" id="UP001141552">
    <property type="component" value="Unassembled WGS sequence"/>
</dbReference>
<feature type="region of interest" description="Disordered" evidence="2">
    <location>
        <begin position="84"/>
        <end position="274"/>
    </location>
</feature>
<dbReference type="AlphaFoldDB" id="A0A9Q0JJC1"/>
<organism evidence="3 4">
    <name type="scientific">Turnera subulata</name>
    <dbReference type="NCBI Taxonomy" id="218843"/>
    <lineage>
        <taxon>Eukaryota</taxon>
        <taxon>Viridiplantae</taxon>
        <taxon>Streptophyta</taxon>
        <taxon>Embryophyta</taxon>
        <taxon>Tracheophyta</taxon>
        <taxon>Spermatophyta</taxon>
        <taxon>Magnoliopsida</taxon>
        <taxon>eudicotyledons</taxon>
        <taxon>Gunneridae</taxon>
        <taxon>Pentapetalae</taxon>
        <taxon>rosids</taxon>
        <taxon>fabids</taxon>
        <taxon>Malpighiales</taxon>
        <taxon>Passifloraceae</taxon>
        <taxon>Turnera</taxon>
    </lineage>
</organism>
<name>A0A9Q0JJC1_9ROSI</name>
<evidence type="ECO:0000256" key="1">
    <source>
        <dbReference type="SAM" id="Coils"/>
    </source>
</evidence>
<comment type="caution">
    <text evidence="3">The sequence shown here is derived from an EMBL/GenBank/DDBJ whole genome shotgun (WGS) entry which is preliminary data.</text>
</comment>
<keyword evidence="1" id="KW-0175">Coiled coil</keyword>
<feature type="compositionally biased region" description="Polar residues" evidence="2">
    <location>
        <begin position="12"/>
        <end position="22"/>
    </location>
</feature>
<dbReference type="PANTHER" id="PTHR33701:SF3">
    <property type="entry name" value="TRANSCRIPTIONAL REGULATOR ATRX"/>
    <property type="match status" value="1"/>
</dbReference>
<feature type="region of interest" description="Disordered" evidence="2">
    <location>
        <begin position="1"/>
        <end position="22"/>
    </location>
</feature>
<feature type="compositionally biased region" description="Polar residues" evidence="2">
    <location>
        <begin position="207"/>
        <end position="220"/>
    </location>
</feature>
<feature type="compositionally biased region" description="Basic and acidic residues" evidence="2">
    <location>
        <begin position="369"/>
        <end position="378"/>
    </location>
</feature>
<feature type="region of interest" description="Disordered" evidence="2">
    <location>
        <begin position="582"/>
        <end position="602"/>
    </location>
</feature>
<feature type="compositionally biased region" description="Basic and acidic residues" evidence="2">
    <location>
        <begin position="1"/>
        <end position="11"/>
    </location>
</feature>
<feature type="region of interest" description="Disordered" evidence="2">
    <location>
        <begin position="296"/>
        <end position="454"/>
    </location>
</feature>
<dbReference type="OrthoDB" id="1939754at2759"/>
<feature type="compositionally biased region" description="Low complexity" evidence="2">
    <location>
        <begin position="434"/>
        <end position="443"/>
    </location>
</feature>